<protein>
    <submittedName>
        <fullName evidence="1">Uncharacterized protein</fullName>
    </submittedName>
</protein>
<proteinExistence type="predicted"/>
<dbReference type="EMBL" id="GBRH01173232">
    <property type="protein sequence ID" value="JAE24664.1"/>
    <property type="molecule type" value="Transcribed_RNA"/>
</dbReference>
<name>A0A0A9GMQ5_ARUDO</name>
<accession>A0A0A9GMQ5</accession>
<organism evidence="1">
    <name type="scientific">Arundo donax</name>
    <name type="common">Giant reed</name>
    <name type="synonym">Donax arundinaceus</name>
    <dbReference type="NCBI Taxonomy" id="35708"/>
    <lineage>
        <taxon>Eukaryota</taxon>
        <taxon>Viridiplantae</taxon>
        <taxon>Streptophyta</taxon>
        <taxon>Embryophyta</taxon>
        <taxon>Tracheophyta</taxon>
        <taxon>Spermatophyta</taxon>
        <taxon>Magnoliopsida</taxon>
        <taxon>Liliopsida</taxon>
        <taxon>Poales</taxon>
        <taxon>Poaceae</taxon>
        <taxon>PACMAD clade</taxon>
        <taxon>Arundinoideae</taxon>
        <taxon>Arundineae</taxon>
        <taxon>Arundo</taxon>
    </lineage>
</organism>
<dbReference type="AlphaFoldDB" id="A0A0A9GMQ5"/>
<sequence>MDCMNNLGPWLFLAARGVHQQRLPWLTQVLEDAAHADFESLLQFLEVEFKQGDGCGCSKSSGLHPYVDMTRHVPF</sequence>
<reference evidence="1" key="2">
    <citation type="journal article" date="2015" name="Data Brief">
        <title>Shoot transcriptome of the giant reed, Arundo donax.</title>
        <authorList>
            <person name="Barrero R.A."/>
            <person name="Guerrero F.D."/>
            <person name="Moolhuijzen P."/>
            <person name="Goolsby J.A."/>
            <person name="Tidwell J."/>
            <person name="Bellgard S.E."/>
            <person name="Bellgard M.I."/>
        </authorList>
    </citation>
    <scope>NUCLEOTIDE SEQUENCE</scope>
    <source>
        <tissue evidence="1">Shoot tissue taken approximately 20 cm above the soil surface</tissue>
    </source>
</reference>
<evidence type="ECO:0000313" key="1">
    <source>
        <dbReference type="EMBL" id="JAE24664.1"/>
    </source>
</evidence>
<reference evidence="1" key="1">
    <citation type="submission" date="2014-09" db="EMBL/GenBank/DDBJ databases">
        <authorList>
            <person name="Magalhaes I.L.F."/>
            <person name="Oliveira U."/>
            <person name="Santos F.R."/>
            <person name="Vidigal T.H.D.A."/>
            <person name="Brescovit A.D."/>
            <person name="Santos A.J."/>
        </authorList>
    </citation>
    <scope>NUCLEOTIDE SEQUENCE</scope>
    <source>
        <tissue evidence="1">Shoot tissue taken approximately 20 cm above the soil surface</tissue>
    </source>
</reference>